<sequence>MDISTLNVLAELGANLTSLAVKGTATAMHSKIESVKTERNVESLRATYDEMINQLLSEREEAIRIAQVYKAELEKVEISDDDIEHLHNTVTKVLEIMKIMSPNATSLDSFEQLKELISIDTLKTMQLLGFNYKAAIGEPLTELCASAIGNMGRKGNVSRRK</sequence>
<gene>
    <name evidence="2" type="ORF">SAMN05421730_101493</name>
</gene>
<dbReference type="AlphaFoldDB" id="A0A1D3TUY5"/>
<feature type="coiled-coil region" evidence="1">
    <location>
        <begin position="34"/>
        <end position="72"/>
    </location>
</feature>
<dbReference type="STRING" id="1619234.SAMN05421730_101493"/>
<evidence type="ECO:0000313" key="2">
    <source>
        <dbReference type="EMBL" id="SCP97906.1"/>
    </source>
</evidence>
<protein>
    <submittedName>
        <fullName evidence="2">Uncharacterized protein</fullName>
    </submittedName>
</protein>
<keyword evidence="1" id="KW-0175">Coiled coil</keyword>
<evidence type="ECO:0000256" key="1">
    <source>
        <dbReference type="SAM" id="Coils"/>
    </source>
</evidence>
<keyword evidence="3" id="KW-1185">Reference proteome</keyword>
<accession>A0A1D3TUY5</accession>
<dbReference type="RefSeq" id="WP_091234514.1">
    <property type="nucleotide sequence ID" value="NZ_FMKA01000014.1"/>
</dbReference>
<reference evidence="2 3" key="1">
    <citation type="submission" date="2016-09" db="EMBL/GenBank/DDBJ databases">
        <authorList>
            <person name="Capua I."/>
            <person name="De Benedictis P."/>
            <person name="Joannis T."/>
            <person name="Lombin L.H."/>
            <person name="Cattoli G."/>
        </authorList>
    </citation>
    <scope>NUCLEOTIDE SEQUENCE [LARGE SCALE GENOMIC DNA]</scope>
    <source>
        <strain evidence="2 3">GluBS11</strain>
    </source>
</reference>
<dbReference type="EMBL" id="FMKA01000014">
    <property type="protein sequence ID" value="SCP97906.1"/>
    <property type="molecule type" value="Genomic_DNA"/>
</dbReference>
<dbReference type="OrthoDB" id="2606754at2"/>
<organism evidence="2 3">
    <name type="scientific">Anaerobium acetethylicum</name>
    <dbReference type="NCBI Taxonomy" id="1619234"/>
    <lineage>
        <taxon>Bacteria</taxon>
        <taxon>Bacillati</taxon>
        <taxon>Bacillota</taxon>
        <taxon>Clostridia</taxon>
        <taxon>Lachnospirales</taxon>
        <taxon>Lachnospiraceae</taxon>
        <taxon>Anaerobium</taxon>
    </lineage>
</organism>
<evidence type="ECO:0000313" key="3">
    <source>
        <dbReference type="Proteomes" id="UP000199315"/>
    </source>
</evidence>
<proteinExistence type="predicted"/>
<dbReference type="Proteomes" id="UP000199315">
    <property type="component" value="Unassembled WGS sequence"/>
</dbReference>
<name>A0A1D3TUY5_9FIRM</name>